<dbReference type="GO" id="GO:0016747">
    <property type="term" value="F:acyltransferase activity, transferring groups other than amino-acyl groups"/>
    <property type="evidence" value="ECO:0007669"/>
    <property type="project" value="InterPro"/>
</dbReference>
<dbReference type="eggNOG" id="COG0454">
    <property type="taxonomic scope" value="Bacteria"/>
</dbReference>
<evidence type="ECO:0000313" key="3">
    <source>
        <dbReference type="Proteomes" id="UP000008520"/>
    </source>
</evidence>
<sequence>MLLWQKDMNKDNIIFTELVDIDEAELADINQLIIDTWAYQEWNKQENVLPMADFFLETILLTSTKVFVAKDKGKIIGVVAAALTPDLLPKSRIRYRQLEALSLIINQGKPETVFDFYLETMKLNEELIQQSKETFDAALNLLILNENYKGLGLGSTLYQLFLDYLKEKKAKTFFLLTDSYSNYPFYEKKGLKRIAAQRFAWSNDAEVSEEDVEEYYVYAGRVG</sequence>
<organism evidence="2 3">
    <name type="scientific">Lactococcus garvieae (strain Lg2)</name>
    <name type="common">Enterococcus seriolicida</name>
    <dbReference type="NCBI Taxonomy" id="420890"/>
    <lineage>
        <taxon>Bacteria</taxon>
        <taxon>Bacillati</taxon>
        <taxon>Bacillota</taxon>
        <taxon>Bacilli</taxon>
        <taxon>Lactobacillales</taxon>
        <taxon>Streptococcaceae</taxon>
        <taxon>Lactococcus</taxon>
    </lineage>
</organism>
<keyword evidence="3" id="KW-1185">Reference proteome</keyword>
<gene>
    <name evidence="2" type="ordered locus">LCGL_0631</name>
</gene>
<dbReference type="KEGG" id="lgv:LCGL_0631"/>
<dbReference type="InterPro" id="IPR016181">
    <property type="entry name" value="Acyl_CoA_acyltransferase"/>
</dbReference>
<feature type="domain" description="N-acetyltransferase" evidence="1">
    <location>
        <begin position="16"/>
        <end position="213"/>
    </location>
</feature>
<evidence type="ECO:0000313" key="2">
    <source>
        <dbReference type="EMBL" id="BAK60091.1"/>
    </source>
</evidence>
<accession>F9VCP0</accession>
<dbReference type="Proteomes" id="UP000008520">
    <property type="component" value="Chromosome"/>
</dbReference>
<reference evidence="2 3" key="1">
    <citation type="journal article" date="2011" name="PLoS ONE">
        <title>Complete genome sequence and comparative analysis of the fish pathogen Lactococcus garvieae.</title>
        <authorList>
            <person name="Morita H."/>
            <person name="Toh H."/>
            <person name="Oshima K."/>
            <person name="Yoshizaki M."/>
            <person name="Kawanishi M."/>
            <person name="Nakaya K."/>
            <person name="Suzuki T."/>
            <person name="Miyauchi E."/>
            <person name="Ishii Y."/>
            <person name="Tanabe S."/>
            <person name="Murakami M."/>
            <person name="Hattori M."/>
        </authorList>
    </citation>
    <scope>NUCLEOTIDE SEQUENCE [LARGE SCALE GENOMIC DNA]</scope>
    <source>
        <strain evidence="2 3">Lg2</strain>
    </source>
</reference>
<name>F9VCP0_LACGL</name>
<dbReference type="Pfam" id="PF00583">
    <property type="entry name" value="Acetyltransf_1"/>
    <property type="match status" value="1"/>
</dbReference>
<dbReference type="PROSITE" id="PS51186">
    <property type="entry name" value="GNAT"/>
    <property type="match status" value="1"/>
</dbReference>
<evidence type="ECO:0000259" key="1">
    <source>
        <dbReference type="PROSITE" id="PS51186"/>
    </source>
</evidence>
<dbReference type="SUPFAM" id="SSF55729">
    <property type="entry name" value="Acyl-CoA N-acyltransferases (Nat)"/>
    <property type="match status" value="1"/>
</dbReference>
<protein>
    <recommendedName>
        <fullName evidence="1">N-acetyltransferase domain-containing protein</fullName>
    </recommendedName>
</protein>
<dbReference type="InterPro" id="IPR000182">
    <property type="entry name" value="GNAT_dom"/>
</dbReference>
<dbReference type="EMBL" id="AP009333">
    <property type="protein sequence ID" value="BAK60091.1"/>
    <property type="molecule type" value="Genomic_DNA"/>
</dbReference>
<dbReference type="PATRIC" id="fig|420890.5.peg.627"/>
<proteinExistence type="predicted"/>
<dbReference type="HOGENOM" id="CLU_078717_1_0_9"/>
<dbReference type="STRING" id="420890.LCGL_0631"/>
<dbReference type="Gene3D" id="3.40.630.30">
    <property type="match status" value="1"/>
</dbReference>
<dbReference type="AlphaFoldDB" id="F9VCP0"/>